<accession>A0A512DQI1</accession>
<feature type="active site" description="Proton donor/acceptor" evidence="9">
    <location>
        <position position="156"/>
    </location>
</feature>
<dbReference type="GO" id="GO:0006508">
    <property type="term" value="P:proteolysis"/>
    <property type="evidence" value="ECO:0007669"/>
    <property type="project" value="UniProtKB-KW"/>
</dbReference>
<comment type="caution">
    <text evidence="10">The sequence shown here is derived from an EMBL/GenBank/DDBJ whole genome shotgun (WGS) entry which is preliminary data.</text>
</comment>
<dbReference type="GO" id="GO:0008270">
    <property type="term" value="F:zinc ion binding"/>
    <property type="evidence" value="ECO:0007669"/>
    <property type="project" value="UniProtKB-UniRule"/>
</dbReference>
<evidence type="ECO:0000256" key="2">
    <source>
        <dbReference type="ARBA" id="ARBA00022670"/>
    </source>
</evidence>
<feature type="binding site" evidence="9">
    <location>
        <position position="99"/>
    </location>
    <ligand>
        <name>Zn(2+)</name>
        <dbReference type="ChEBI" id="CHEBI:29105"/>
        <note>catalytic</note>
    </ligand>
</feature>
<comment type="function">
    <text evidence="9">Catalyzes hydrolysis of the D-alanyl-D-alanine dipeptide.</text>
</comment>
<comment type="similarity">
    <text evidence="9">Belongs to the peptidase M15D family.</text>
</comment>
<comment type="catalytic activity">
    <reaction evidence="1 9">
        <text>D-alanyl-D-alanine + H2O = 2 D-alanine</text>
        <dbReference type="Rhea" id="RHEA:20661"/>
        <dbReference type="ChEBI" id="CHEBI:15377"/>
        <dbReference type="ChEBI" id="CHEBI:57416"/>
        <dbReference type="ChEBI" id="CHEBI:57822"/>
        <dbReference type="EC" id="3.4.13.22"/>
    </reaction>
</comment>
<evidence type="ECO:0000313" key="11">
    <source>
        <dbReference type="Proteomes" id="UP000321523"/>
    </source>
</evidence>
<dbReference type="GO" id="GO:0008237">
    <property type="term" value="F:metallopeptidase activity"/>
    <property type="evidence" value="ECO:0007669"/>
    <property type="project" value="UniProtKB-KW"/>
</dbReference>
<keyword evidence="8" id="KW-0961">Cell wall biogenesis/degradation</keyword>
<evidence type="ECO:0000256" key="4">
    <source>
        <dbReference type="ARBA" id="ARBA00022801"/>
    </source>
</evidence>
<feature type="binding site" evidence="9">
    <location>
        <position position="92"/>
    </location>
    <ligand>
        <name>Zn(2+)</name>
        <dbReference type="ChEBI" id="CHEBI:29105"/>
        <note>catalytic</note>
    </ligand>
</feature>
<dbReference type="OrthoDB" id="9801430at2"/>
<keyword evidence="6 9" id="KW-0224">Dipeptidase</keyword>
<keyword evidence="4 9" id="KW-0378">Hydrolase</keyword>
<dbReference type="InterPro" id="IPR000755">
    <property type="entry name" value="A_A_dipeptidase"/>
</dbReference>
<dbReference type="Proteomes" id="UP000321523">
    <property type="component" value="Unassembled WGS sequence"/>
</dbReference>
<dbReference type="EC" id="3.4.13.22" evidence="9"/>
<dbReference type="RefSeq" id="WP_044433432.1">
    <property type="nucleotide sequence ID" value="NZ_BJYZ01000011.1"/>
</dbReference>
<evidence type="ECO:0000313" key="10">
    <source>
        <dbReference type="EMBL" id="GEO38430.1"/>
    </source>
</evidence>
<dbReference type="GO" id="GO:0071555">
    <property type="term" value="P:cell wall organization"/>
    <property type="evidence" value="ECO:0007669"/>
    <property type="project" value="UniProtKB-KW"/>
</dbReference>
<dbReference type="SUPFAM" id="SSF55166">
    <property type="entry name" value="Hedgehog/DD-peptidase"/>
    <property type="match status" value="1"/>
</dbReference>
<dbReference type="EMBL" id="BJYZ01000011">
    <property type="protein sequence ID" value="GEO38430.1"/>
    <property type="molecule type" value="Genomic_DNA"/>
</dbReference>
<name>A0A512DQI1_9PROT</name>
<dbReference type="Gene3D" id="3.30.1380.10">
    <property type="match status" value="1"/>
</dbReference>
<proteinExistence type="inferred from homology"/>
<dbReference type="NCBIfam" id="NF007557">
    <property type="entry name" value="PRK10178.1"/>
    <property type="match status" value="1"/>
</dbReference>
<dbReference type="PANTHER" id="PTHR43126:SF1">
    <property type="entry name" value="D-ALANYL-D-ALANINE DIPEPTIDASE"/>
    <property type="match status" value="1"/>
</dbReference>
<evidence type="ECO:0000256" key="3">
    <source>
        <dbReference type="ARBA" id="ARBA00022723"/>
    </source>
</evidence>
<sequence>MPLLEIALPNVDIDLIYATPANITGRTIYTNMVCLLHADAAAALRTAAGIAGAQGCRLRVYDAFRPIEAQWRLWEACPDPEFVADPREGSNHARGVAVDLTLADADGLPLDMGTPFDDMTALSHHGSTAINATAQANRSRLLGIMAAAGWDHYPSEWWHYQLPAPKRYPLLWDAAAGGRIL</sequence>
<keyword evidence="11" id="KW-1185">Reference proteome</keyword>
<evidence type="ECO:0000256" key="6">
    <source>
        <dbReference type="ARBA" id="ARBA00022997"/>
    </source>
</evidence>
<dbReference type="CDD" id="cd14840">
    <property type="entry name" value="D-Ala-D-Ala_dipeptidase_Aad"/>
    <property type="match status" value="1"/>
</dbReference>
<protein>
    <recommendedName>
        <fullName evidence="9">D-alanyl-D-alanine dipeptidase</fullName>
        <shortName evidence="9">D-Ala-D-Ala dipeptidase</shortName>
        <ecNumber evidence="9">3.4.13.22</ecNumber>
    </recommendedName>
</protein>
<dbReference type="AlphaFoldDB" id="A0A512DQI1"/>
<evidence type="ECO:0000256" key="7">
    <source>
        <dbReference type="ARBA" id="ARBA00023049"/>
    </source>
</evidence>
<dbReference type="Pfam" id="PF01427">
    <property type="entry name" value="Peptidase_M15"/>
    <property type="match status" value="1"/>
</dbReference>
<keyword evidence="7 9" id="KW-0482">Metalloprotease</keyword>
<comment type="cofactor">
    <cofactor evidence="9">
        <name>Zn(2+)</name>
        <dbReference type="ChEBI" id="CHEBI:29105"/>
    </cofactor>
    <text evidence="9">Binds 1 zinc ion per subunit.</text>
</comment>
<feature type="binding site" evidence="9">
    <location>
        <position position="159"/>
    </location>
    <ligand>
        <name>Zn(2+)</name>
        <dbReference type="ChEBI" id="CHEBI:29105"/>
        <note>catalytic</note>
    </ligand>
</feature>
<evidence type="ECO:0000256" key="5">
    <source>
        <dbReference type="ARBA" id="ARBA00022833"/>
    </source>
</evidence>
<dbReference type="PANTHER" id="PTHR43126">
    <property type="entry name" value="D-ALANYL-D-ALANINE DIPEPTIDASE"/>
    <property type="match status" value="1"/>
</dbReference>
<gene>
    <name evidence="9 10" type="primary">ddpX</name>
    <name evidence="10" type="ORF">SAE02_25780</name>
</gene>
<evidence type="ECO:0000256" key="8">
    <source>
        <dbReference type="ARBA" id="ARBA00023316"/>
    </source>
</evidence>
<organism evidence="10 11">
    <name type="scientific">Skermanella aerolata</name>
    <dbReference type="NCBI Taxonomy" id="393310"/>
    <lineage>
        <taxon>Bacteria</taxon>
        <taxon>Pseudomonadati</taxon>
        <taxon>Pseudomonadota</taxon>
        <taxon>Alphaproteobacteria</taxon>
        <taxon>Rhodospirillales</taxon>
        <taxon>Azospirillaceae</taxon>
        <taxon>Skermanella</taxon>
    </lineage>
</organism>
<keyword evidence="2 9" id="KW-0645">Protease</keyword>
<evidence type="ECO:0000256" key="9">
    <source>
        <dbReference type="HAMAP-Rule" id="MF_01924"/>
    </source>
</evidence>
<keyword evidence="5 9" id="KW-0862">Zinc</keyword>
<feature type="site" description="Transition state stabilizer" evidence="9">
    <location>
        <position position="65"/>
    </location>
</feature>
<dbReference type="PIRSF" id="PIRSF026671">
    <property type="entry name" value="AA_dipeptidase"/>
    <property type="match status" value="1"/>
</dbReference>
<reference evidence="10 11" key="1">
    <citation type="submission" date="2019-07" db="EMBL/GenBank/DDBJ databases">
        <title>Whole genome shotgun sequence of Skermanella aerolata NBRC 106429.</title>
        <authorList>
            <person name="Hosoyama A."/>
            <person name="Uohara A."/>
            <person name="Ohji S."/>
            <person name="Ichikawa N."/>
        </authorList>
    </citation>
    <scope>NUCLEOTIDE SEQUENCE [LARGE SCALE GENOMIC DNA]</scope>
    <source>
        <strain evidence="10 11">NBRC 106429</strain>
    </source>
</reference>
<dbReference type="HAMAP" id="MF_01924">
    <property type="entry name" value="A_A_dipeptidase"/>
    <property type="match status" value="1"/>
</dbReference>
<dbReference type="GO" id="GO:0160237">
    <property type="term" value="F:D-Ala-D-Ala dipeptidase activity"/>
    <property type="evidence" value="ECO:0007669"/>
    <property type="project" value="UniProtKB-EC"/>
</dbReference>
<keyword evidence="3 9" id="KW-0479">Metal-binding</keyword>
<dbReference type="InterPro" id="IPR009045">
    <property type="entry name" value="Zn_M74/Hedgehog-like"/>
</dbReference>
<evidence type="ECO:0000256" key="1">
    <source>
        <dbReference type="ARBA" id="ARBA00001362"/>
    </source>
</evidence>